<reference evidence="1" key="4">
    <citation type="submission" date="2019-03" db="UniProtKB">
        <authorList>
            <consortium name="EnsemblPlants"/>
        </authorList>
    </citation>
    <scope>IDENTIFICATION</scope>
</reference>
<reference evidence="1" key="3">
    <citation type="journal article" date="2017" name="Nature">
        <title>Genome sequence of the progenitor of the wheat D genome Aegilops tauschii.</title>
        <authorList>
            <person name="Luo M.C."/>
            <person name="Gu Y.Q."/>
            <person name="Puiu D."/>
            <person name="Wang H."/>
            <person name="Twardziok S.O."/>
            <person name="Deal K.R."/>
            <person name="Huo N."/>
            <person name="Zhu T."/>
            <person name="Wang L."/>
            <person name="Wang Y."/>
            <person name="McGuire P.E."/>
            <person name="Liu S."/>
            <person name="Long H."/>
            <person name="Ramasamy R.K."/>
            <person name="Rodriguez J.C."/>
            <person name="Van S.L."/>
            <person name="Yuan L."/>
            <person name="Wang Z."/>
            <person name="Xia Z."/>
            <person name="Xiao L."/>
            <person name="Anderson O.D."/>
            <person name="Ouyang S."/>
            <person name="Liang Y."/>
            <person name="Zimin A.V."/>
            <person name="Pertea G."/>
            <person name="Qi P."/>
            <person name="Bennetzen J.L."/>
            <person name="Dai X."/>
            <person name="Dawson M.W."/>
            <person name="Muller H.G."/>
            <person name="Kugler K."/>
            <person name="Rivarola-Duarte L."/>
            <person name="Spannagl M."/>
            <person name="Mayer K.F.X."/>
            <person name="Lu F.H."/>
            <person name="Bevan M.W."/>
            <person name="Leroy P."/>
            <person name="Li P."/>
            <person name="You F.M."/>
            <person name="Sun Q."/>
            <person name="Liu Z."/>
            <person name="Lyons E."/>
            <person name="Wicker T."/>
            <person name="Salzberg S.L."/>
            <person name="Devos K.M."/>
            <person name="Dvorak J."/>
        </authorList>
    </citation>
    <scope>NUCLEOTIDE SEQUENCE [LARGE SCALE GENOMIC DNA]</scope>
    <source>
        <strain evidence="1">cv. AL8/78</strain>
    </source>
</reference>
<dbReference type="Proteomes" id="UP000015105">
    <property type="component" value="Chromosome 6D"/>
</dbReference>
<dbReference type="GO" id="GO:0009535">
    <property type="term" value="C:chloroplast thylakoid membrane"/>
    <property type="evidence" value="ECO:0007669"/>
    <property type="project" value="TreeGrafter"/>
</dbReference>
<sequence>SAQERRSRAARMACSPSPRLLHRASSSSPLLSVGHVRSAPSSTFGWTIQCKQSGHILYGRSHVTSFLALASADAPQGKGSSGQKVIMVDPQEAKRLAVKQMQEIRARDKLKKRHQAEAINGALAVIGLTAALVLEGQTGKGILGQLAGYLAALSSLFGQ</sequence>
<accession>A0A453P2I9</accession>
<name>A0A453P2I9_AEGTS</name>
<dbReference type="STRING" id="200361.A0A453P2I9"/>
<dbReference type="PANTHER" id="PTHR37752:SF1">
    <property type="entry name" value="OS02G0610700 PROTEIN"/>
    <property type="match status" value="1"/>
</dbReference>
<evidence type="ECO:0000313" key="2">
    <source>
        <dbReference type="Proteomes" id="UP000015105"/>
    </source>
</evidence>
<dbReference type="SUPFAM" id="SSF103511">
    <property type="entry name" value="Chlorophyll a-b binding protein"/>
    <property type="match status" value="1"/>
</dbReference>
<evidence type="ECO:0000313" key="1">
    <source>
        <dbReference type="EnsemblPlants" id="AET6Gv20581400.1"/>
    </source>
</evidence>
<protein>
    <submittedName>
        <fullName evidence="1">Uncharacterized protein</fullName>
    </submittedName>
</protein>
<dbReference type="PANTHER" id="PTHR37752">
    <property type="entry name" value="OS02G0610700 PROTEIN"/>
    <property type="match status" value="1"/>
</dbReference>
<dbReference type="EnsemblPlants" id="AET6Gv20581400.1">
    <property type="protein sequence ID" value="AET6Gv20581400.1"/>
    <property type="gene ID" value="AET6Gv20581400"/>
</dbReference>
<reference evidence="2" key="2">
    <citation type="journal article" date="2017" name="Nat. Plants">
        <title>The Aegilops tauschii genome reveals multiple impacts of transposons.</title>
        <authorList>
            <person name="Zhao G."/>
            <person name="Zou C."/>
            <person name="Li K."/>
            <person name="Wang K."/>
            <person name="Li T."/>
            <person name="Gao L."/>
            <person name="Zhang X."/>
            <person name="Wang H."/>
            <person name="Yang Z."/>
            <person name="Liu X."/>
            <person name="Jiang W."/>
            <person name="Mao L."/>
            <person name="Kong X."/>
            <person name="Jiao Y."/>
            <person name="Jia J."/>
        </authorList>
    </citation>
    <scope>NUCLEOTIDE SEQUENCE [LARGE SCALE GENOMIC DNA]</scope>
    <source>
        <strain evidence="2">cv. AL8/78</strain>
    </source>
</reference>
<keyword evidence="2" id="KW-1185">Reference proteome</keyword>
<dbReference type="Gramene" id="AET6Gv20581400.1">
    <property type="protein sequence ID" value="AET6Gv20581400.1"/>
    <property type="gene ID" value="AET6Gv20581400"/>
</dbReference>
<reference evidence="2" key="1">
    <citation type="journal article" date="2014" name="Science">
        <title>Ancient hybridizations among the ancestral genomes of bread wheat.</title>
        <authorList>
            <consortium name="International Wheat Genome Sequencing Consortium,"/>
            <person name="Marcussen T."/>
            <person name="Sandve S.R."/>
            <person name="Heier L."/>
            <person name="Spannagl M."/>
            <person name="Pfeifer M."/>
            <person name="Jakobsen K.S."/>
            <person name="Wulff B.B."/>
            <person name="Steuernagel B."/>
            <person name="Mayer K.F."/>
            <person name="Olsen O.A."/>
        </authorList>
    </citation>
    <scope>NUCLEOTIDE SEQUENCE [LARGE SCALE GENOMIC DNA]</scope>
    <source>
        <strain evidence="2">cv. AL8/78</strain>
    </source>
</reference>
<dbReference type="InterPro" id="IPR053091">
    <property type="entry name" value="PSII_Assembly/Photoprotect-Rel"/>
</dbReference>
<proteinExistence type="predicted"/>
<dbReference type="AlphaFoldDB" id="A0A453P2I9"/>
<organism evidence="1 2">
    <name type="scientific">Aegilops tauschii subsp. strangulata</name>
    <name type="common">Goatgrass</name>
    <dbReference type="NCBI Taxonomy" id="200361"/>
    <lineage>
        <taxon>Eukaryota</taxon>
        <taxon>Viridiplantae</taxon>
        <taxon>Streptophyta</taxon>
        <taxon>Embryophyta</taxon>
        <taxon>Tracheophyta</taxon>
        <taxon>Spermatophyta</taxon>
        <taxon>Magnoliopsida</taxon>
        <taxon>Liliopsida</taxon>
        <taxon>Poales</taxon>
        <taxon>Poaceae</taxon>
        <taxon>BOP clade</taxon>
        <taxon>Pooideae</taxon>
        <taxon>Triticodae</taxon>
        <taxon>Triticeae</taxon>
        <taxon>Triticinae</taxon>
        <taxon>Aegilops</taxon>
    </lineage>
</organism>
<reference evidence="1" key="5">
    <citation type="journal article" date="2021" name="G3 (Bethesda)">
        <title>Aegilops tauschii genome assembly Aet v5.0 features greater sequence contiguity and improved annotation.</title>
        <authorList>
            <person name="Wang L."/>
            <person name="Zhu T."/>
            <person name="Rodriguez J.C."/>
            <person name="Deal K.R."/>
            <person name="Dubcovsky J."/>
            <person name="McGuire P.E."/>
            <person name="Lux T."/>
            <person name="Spannagl M."/>
            <person name="Mayer K.F.X."/>
            <person name="Baldrich P."/>
            <person name="Meyers B.C."/>
            <person name="Huo N."/>
            <person name="Gu Y.Q."/>
            <person name="Zhou H."/>
            <person name="Devos K.M."/>
            <person name="Bennetzen J.L."/>
            <person name="Unver T."/>
            <person name="Budak H."/>
            <person name="Gulick P.J."/>
            <person name="Galiba G."/>
            <person name="Kalapos B."/>
            <person name="Nelson D.R."/>
            <person name="Li P."/>
            <person name="You F.M."/>
            <person name="Luo M.C."/>
            <person name="Dvorak J."/>
        </authorList>
    </citation>
    <scope>NUCLEOTIDE SEQUENCE [LARGE SCALE GENOMIC DNA]</scope>
    <source>
        <strain evidence="1">cv. AL8/78</strain>
    </source>
</reference>